<proteinExistence type="predicted"/>
<feature type="transmembrane region" description="Helical" evidence="1">
    <location>
        <begin position="63"/>
        <end position="82"/>
    </location>
</feature>
<dbReference type="EMBL" id="CAJNON010000053">
    <property type="protein sequence ID" value="CAF0877516.1"/>
    <property type="molecule type" value="Genomic_DNA"/>
</dbReference>
<keyword evidence="1" id="KW-0812">Transmembrane</keyword>
<keyword evidence="1" id="KW-0472">Membrane</keyword>
<dbReference type="AlphaFoldDB" id="A0A813Y4S2"/>
<sequence>MTEPAQTSLLYDQPQKPVGSSRYSGNFIKLTGIIGLLSFIAAIALTIIGTAGLRNYGFSNNPLIAGIVLFGVDPSQSIVLYNEIQPTPKKIEKVRSYDKMYSGCFAIISGTLGFLCLIPAIILTLTGAAELGDDNNNRLVAGIVLFGFAITLIILAFLTCCFK</sequence>
<evidence type="ECO:0000313" key="3">
    <source>
        <dbReference type="EMBL" id="CAF1377748.1"/>
    </source>
</evidence>
<evidence type="ECO:0000313" key="5">
    <source>
        <dbReference type="EMBL" id="CAF3697599.1"/>
    </source>
</evidence>
<keyword evidence="1" id="KW-1133">Transmembrane helix</keyword>
<dbReference type="EMBL" id="CAJOBB010003105">
    <property type="protein sequence ID" value="CAF4020692.1"/>
    <property type="molecule type" value="Genomic_DNA"/>
</dbReference>
<dbReference type="Proteomes" id="UP000663891">
    <property type="component" value="Unassembled WGS sequence"/>
</dbReference>
<organism evidence="2 7">
    <name type="scientific">Adineta steineri</name>
    <dbReference type="NCBI Taxonomy" id="433720"/>
    <lineage>
        <taxon>Eukaryota</taxon>
        <taxon>Metazoa</taxon>
        <taxon>Spiralia</taxon>
        <taxon>Gnathifera</taxon>
        <taxon>Rotifera</taxon>
        <taxon>Eurotatoria</taxon>
        <taxon>Bdelloidea</taxon>
        <taxon>Adinetida</taxon>
        <taxon>Adinetidae</taxon>
        <taxon>Adineta</taxon>
    </lineage>
</organism>
<reference evidence="2" key="1">
    <citation type="submission" date="2021-02" db="EMBL/GenBank/DDBJ databases">
        <authorList>
            <person name="Nowell W R."/>
        </authorList>
    </citation>
    <scope>NUCLEOTIDE SEQUENCE</scope>
</reference>
<dbReference type="Proteomes" id="UP000663860">
    <property type="component" value="Unassembled WGS sequence"/>
</dbReference>
<name>A0A813Y4S2_9BILA</name>
<dbReference type="EMBL" id="CAJNOE010001036">
    <property type="protein sequence ID" value="CAF1377748.1"/>
    <property type="molecule type" value="Genomic_DNA"/>
</dbReference>
<accession>A0A813Y4S2</accession>
<comment type="caution">
    <text evidence="2">The sequence shown here is derived from an EMBL/GenBank/DDBJ whole genome shotgun (WGS) entry which is preliminary data.</text>
</comment>
<feature type="transmembrane region" description="Helical" evidence="1">
    <location>
        <begin position="30"/>
        <end position="51"/>
    </location>
</feature>
<feature type="transmembrane region" description="Helical" evidence="1">
    <location>
        <begin position="103"/>
        <end position="127"/>
    </location>
</feature>
<gene>
    <name evidence="3" type="ORF">IZO911_LOCUS38228</name>
    <name evidence="6" type="ORF">KXQ929_LOCUS29658</name>
    <name evidence="5" type="ORF">OKA104_LOCUS12260</name>
    <name evidence="4" type="ORF">OXD698_LOCUS4726</name>
    <name evidence="2" type="ORF">VCS650_LOCUS8061</name>
</gene>
<dbReference type="EMBL" id="CAJOAY010000587">
    <property type="protein sequence ID" value="CAF3697599.1"/>
    <property type="molecule type" value="Genomic_DNA"/>
</dbReference>
<evidence type="ECO:0000313" key="6">
    <source>
        <dbReference type="EMBL" id="CAF4020692.1"/>
    </source>
</evidence>
<dbReference type="Proteomes" id="UP000663868">
    <property type="component" value="Unassembled WGS sequence"/>
</dbReference>
<evidence type="ECO:0000313" key="7">
    <source>
        <dbReference type="Proteomes" id="UP000663891"/>
    </source>
</evidence>
<evidence type="ECO:0000313" key="4">
    <source>
        <dbReference type="EMBL" id="CAF3567412.1"/>
    </source>
</evidence>
<evidence type="ECO:0000313" key="2">
    <source>
        <dbReference type="EMBL" id="CAF0877516.1"/>
    </source>
</evidence>
<feature type="transmembrane region" description="Helical" evidence="1">
    <location>
        <begin position="139"/>
        <end position="162"/>
    </location>
</feature>
<dbReference type="Proteomes" id="UP000663844">
    <property type="component" value="Unassembled WGS sequence"/>
</dbReference>
<dbReference type="Proteomes" id="UP000663881">
    <property type="component" value="Unassembled WGS sequence"/>
</dbReference>
<dbReference type="EMBL" id="CAJOAZ010000184">
    <property type="protein sequence ID" value="CAF3567412.1"/>
    <property type="molecule type" value="Genomic_DNA"/>
</dbReference>
<dbReference type="OrthoDB" id="10056124at2759"/>
<protein>
    <submittedName>
        <fullName evidence="2">Uncharacterized protein</fullName>
    </submittedName>
</protein>
<evidence type="ECO:0000256" key="1">
    <source>
        <dbReference type="SAM" id="Phobius"/>
    </source>
</evidence>